<reference evidence="2 3" key="1">
    <citation type="submission" date="2014-09" db="EMBL/GenBank/DDBJ databases">
        <title>Sporocytophaga myxococcoides PG-01 genome sequencing.</title>
        <authorList>
            <person name="Liu L."/>
            <person name="Gao P.J."/>
            <person name="Chen G.J."/>
            <person name="Wang L.S."/>
        </authorList>
    </citation>
    <scope>NUCLEOTIDE SEQUENCE [LARGE SCALE GENOMIC DNA]</scope>
    <source>
        <strain evidence="2 3">PG-01</strain>
    </source>
</reference>
<dbReference type="Proteomes" id="UP000030185">
    <property type="component" value="Unassembled WGS sequence"/>
</dbReference>
<dbReference type="OrthoDB" id="357991at2"/>
<dbReference type="Pfam" id="PF10023">
    <property type="entry name" value="Aminopep"/>
    <property type="match status" value="1"/>
</dbReference>
<protein>
    <submittedName>
        <fullName evidence="2">Aminopeptidase</fullName>
    </submittedName>
</protein>
<keyword evidence="1" id="KW-0472">Membrane</keyword>
<dbReference type="eggNOG" id="COG4324">
    <property type="taxonomic scope" value="Bacteria"/>
</dbReference>
<sequence>MNKSSIKVKKVLRYFFLTLISLLILFLGFYHKELIYGLGQAKGQISIIRNTRPVSEVLEDVHVADSIKQKIRLIDEIKAFAKDSLGLDVKDQYTSFYDQKGKPILWVVTASEPFELKAFEWSFPIAGSFSYKGFFDYEKAVEEERKMSQRGFDTSIDEVGAWSTLGFFNDPILSSMLDKSPGALADLFIHELTHSTLYAKDNVEFNENLASFVGYEGALLFLKSKYGPDSPELKDFQKSEEVSDKFADLVLAHSDSLKIFYKTLGSAMSLQEKLKRKEIYLSRVTTIFRDFLISNGKKVRKNKNVNNTFFLDYQRYLSKQDEFKIELNTKFNGNFKRYLDHLKKRYPLL</sequence>
<evidence type="ECO:0000256" key="1">
    <source>
        <dbReference type="SAM" id="Phobius"/>
    </source>
</evidence>
<organism evidence="2 3">
    <name type="scientific">Sporocytophaga myxococcoides</name>
    <dbReference type="NCBI Taxonomy" id="153721"/>
    <lineage>
        <taxon>Bacteria</taxon>
        <taxon>Pseudomonadati</taxon>
        <taxon>Bacteroidota</taxon>
        <taxon>Cytophagia</taxon>
        <taxon>Cytophagales</taxon>
        <taxon>Cytophagaceae</taxon>
        <taxon>Sporocytophaga</taxon>
    </lineage>
</organism>
<dbReference type="EMBL" id="BBLT01000001">
    <property type="protein sequence ID" value="GAL82864.1"/>
    <property type="molecule type" value="Genomic_DNA"/>
</dbReference>
<keyword evidence="2" id="KW-0645">Protease</keyword>
<dbReference type="AlphaFoldDB" id="A0A098L947"/>
<comment type="caution">
    <text evidence="2">The sequence shown here is derived from an EMBL/GenBank/DDBJ whole genome shotgun (WGS) entry which is preliminary data.</text>
</comment>
<name>A0A098L947_9BACT</name>
<dbReference type="InterPro" id="IPR014553">
    <property type="entry name" value="Aminopept"/>
</dbReference>
<feature type="transmembrane region" description="Helical" evidence="1">
    <location>
        <begin position="12"/>
        <end position="30"/>
    </location>
</feature>
<proteinExistence type="predicted"/>
<keyword evidence="3" id="KW-1185">Reference proteome</keyword>
<dbReference type="GO" id="GO:0004177">
    <property type="term" value="F:aminopeptidase activity"/>
    <property type="evidence" value="ECO:0007669"/>
    <property type="project" value="UniProtKB-KW"/>
</dbReference>
<keyword evidence="1" id="KW-1133">Transmembrane helix</keyword>
<keyword evidence="1" id="KW-0812">Transmembrane</keyword>
<dbReference type="STRING" id="153721.MYP_90"/>
<keyword evidence="2" id="KW-0378">Hydrolase</keyword>
<accession>A0A098L947</accession>
<gene>
    <name evidence="2" type="ORF">MYP_90</name>
</gene>
<keyword evidence="2" id="KW-0031">Aminopeptidase</keyword>
<evidence type="ECO:0000313" key="3">
    <source>
        <dbReference type="Proteomes" id="UP000030185"/>
    </source>
</evidence>
<evidence type="ECO:0000313" key="2">
    <source>
        <dbReference type="EMBL" id="GAL82864.1"/>
    </source>
</evidence>